<protein>
    <submittedName>
        <fullName evidence="3">Uncharacterized protein</fullName>
    </submittedName>
</protein>
<name>G4ZBG4_PHYSP</name>
<dbReference type="RefSeq" id="XP_009522603.1">
    <property type="nucleotide sequence ID" value="XM_009524308.1"/>
</dbReference>
<sequence>MSETEDVCGCLVCAVLCGVCCVAAAEEDKRERERAAAEALQLKNPGVVMMNPVAVPTPYSQLQKQAKADTPETPREPIETKTPEPPKKKKKFKTKDGKTQKRKAGSKRRREPPSH</sequence>
<feature type="compositionally biased region" description="Basic and acidic residues" evidence="1">
    <location>
        <begin position="66"/>
        <end position="86"/>
    </location>
</feature>
<dbReference type="AlphaFoldDB" id="G4ZBG4"/>
<feature type="signal peptide" evidence="2">
    <location>
        <begin position="1"/>
        <end position="24"/>
    </location>
</feature>
<evidence type="ECO:0000313" key="3">
    <source>
        <dbReference type="EMBL" id="EGZ19886.1"/>
    </source>
</evidence>
<accession>G4ZBG4</accession>
<keyword evidence="4" id="KW-1185">Reference proteome</keyword>
<keyword evidence="2" id="KW-0732">Signal</keyword>
<evidence type="ECO:0000256" key="1">
    <source>
        <dbReference type="SAM" id="MobiDB-lite"/>
    </source>
</evidence>
<dbReference type="GeneID" id="20641601"/>
<organism evidence="3 4">
    <name type="scientific">Phytophthora sojae (strain P6497)</name>
    <name type="common">Soybean stem and root rot agent</name>
    <name type="synonym">Phytophthora megasperma f. sp. glycines</name>
    <dbReference type="NCBI Taxonomy" id="1094619"/>
    <lineage>
        <taxon>Eukaryota</taxon>
        <taxon>Sar</taxon>
        <taxon>Stramenopiles</taxon>
        <taxon>Oomycota</taxon>
        <taxon>Peronosporomycetes</taxon>
        <taxon>Peronosporales</taxon>
        <taxon>Peronosporaceae</taxon>
        <taxon>Phytophthora</taxon>
    </lineage>
</organism>
<evidence type="ECO:0000313" key="4">
    <source>
        <dbReference type="Proteomes" id="UP000002640"/>
    </source>
</evidence>
<dbReference type="KEGG" id="psoj:PHYSODRAFT_298256"/>
<proteinExistence type="predicted"/>
<evidence type="ECO:0000256" key="2">
    <source>
        <dbReference type="SAM" id="SignalP"/>
    </source>
</evidence>
<feature type="chain" id="PRO_5003472296" evidence="2">
    <location>
        <begin position="25"/>
        <end position="115"/>
    </location>
</feature>
<feature type="region of interest" description="Disordered" evidence="1">
    <location>
        <begin position="52"/>
        <end position="115"/>
    </location>
</feature>
<gene>
    <name evidence="3" type="ORF">PHYSODRAFT_298256</name>
</gene>
<dbReference type="InParanoid" id="G4ZBG4"/>
<dbReference type="Proteomes" id="UP000002640">
    <property type="component" value="Unassembled WGS sequence"/>
</dbReference>
<feature type="compositionally biased region" description="Basic residues" evidence="1">
    <location>
        <begin position="100"/>
        <end position="115"/>
    </location>
</feature>
<reference evidence="3 4" key="1">
    <citation type="journal article" date="2006" name="Science">
        <title>Phytophthora genome sequences uncover evolutionary origins and mechanisms of pathogenesis.</title>
        <authorList>
            <person name="Tyler B.M."/>
            <person name="Tripathy S."/>
            <person name="Zhang X."/>
            <person name="Dehal P."/>
            <person name="Jiang R.H."/>
            <person name="Aerts A."/>
            <person name="Arredondo F.D."/>
            <person name="Baxter L."/>
            <person name="Bensasson D."/>
            <person name="Beynon J.L."/>
            <person name="Chapman J."/>
            <person name="Damasceno C.M."/>
            <person name="Dorrance A.E."/>
            <person name="Dou D."/>
            <person name="Dickerman A.W."/>
            <person name="Dubchak I.L."/>
            <person name="Garbelotto M."/>
            <person name="Gijzen M."/>
            <person name="Gordon S.G."/>
            <person name="Govers F."/>
            <person name="Grunwald N.J."/>
            <person name="Huang W."/>
            <person name="Ivors K.L."/>
            <person name="Jones R.W."/>
            <person name="Kamoun S."/>
            <person name="Krampis K."/>
            <person name="Lamour K.H."/>
            <person name="Lee M.K."/>
            <person name="McDonald W.H."/>
            <person name="Medina M."/>
            <person name="Meijer H.J."/>
            <person name="Nordberg E.K."/>
            <person name="Maclean D.J."/>
            <person name="Ospina-Giraldo M.D."/>
            <person name="Morris P.F."/>
            <person name="Phuntumart V."/>
            <person name="Putnam N.H."/>
            <person name="Rash S."/>
            <person name="Rose J.K."/>
            <person name="Sakihama Y."/>
            <person name="Salamov A.A."/>
            <person name="Savidor A."/>
            <person name="Scheuring C.F."/>
            <person name="Smith B.M."/>
            <person name="Sobral B.W."/>
            <person name="Terry A."/>
            <person name="Torto-Alalibo T.A."/>
            <person name="Win J."/>
            <person name="Xu Z."/>
            <person name="Zhang H."/>
            <person name="Grigoriev I.V."/>
            <person name="Rokhsar D.S."/>
            <person name="Boore J.L."/>
        </authorList>
    </citation>
    <scope>NUCLEOTIDE SEQUENCE [LARGE SCALE GENOMIC DNA]</scope>
    <source>
        <strain evidence="3 4">P6497</strain>
    </source>
</reference>
<dbReference type="EMBL" id="JH159153">
    <property type="protein sequence ID" value="EGZ19886.1"/>
    <property type="molecule type" value="Genomic_DNA"/>
</dbReference>
<dbReference type="OMA" id="AQMETPT"/>